<gene>
    <name evidence="11" type="ORF">BOKJ2_LOCUS4666</name>
</gene>
<dbReference type="InterPro" id="IPR018108">
    <property type="entry name" value="MCP_transmembrane"/>
</dbReference>
<dbReference type="Proteomes" id="UP000783686">
    <property type="component" value="Unassembled WGS sequence"/>
</dbReference>
<feature type="repeat" description="Solcar" evidence="9">
    <location>
        <begin position="19"/>
        <end position="121"/>
    </location>
</feature>
<keyword evidence="8 9" id="KW-0472">Membrane</keyword>
<dbReference type="Gene3D" id="1.50.40.10">
    <property type="entry name" value="Mitochondrial carrier domain"/>
    <property type="match status" value="1"/>
</dbReference>
<dbReference type="EMBL" id="CAJFCW020000002">
    <property type="protein sequence ID" value="CAG9097929.1"/>
    <property type="molecule type" value="Genomic_DNA"/>
</dbReference>
<comment type="subcellular location">
    <subcellularLocation>
        <location evidence="1">Mitochondrion outer membrane</location>
        <topology evidence="1">Multi-pass membrane protein</topology>
    </subcellularLocation>
</comment>
<dbReference type="SUPFAM" id="SSF103506">
    <property type="entry name" value="Mitochondrial carrier"/>
    <property type="match status" value="1"/>
</dbReference>
<name>A0A811K9K6_9BILA</name>
<dbReference type="EMBL" id="CAJFDH010000002">
    <property type="protein sequence ID" value="CAD5212865.1"/>
    <property type="molecule type" value="Genomic_DNA"/>
</dbReference>
<dbReference type="PANTHER" id="PTHR10780:SF18">
    <property type="entry name" value="LD43650P"/>
    <property type="match status" value="1"/>
</dbReference>
<evidence type="ECO:0000256" key="3">
    <source>
        <dbReference type="ARBA" id="ARBA00022692"/>
    </source>
</evidence>
<accession>A0A811K9K6</accession>
<organism evidence="11 12">
    <name type="scientific">Bursaphelenchus okinawaensis</name>
    <dbReference type="NCBI Taxonomy" id="465554"/>
    <lineage>
        <taxon>Eukaryota</taxon>
        <taxon>Metazoa</taxon>
        <taxon>Ecdysozoa</taxon>
        <taxon>Nematoda</taxon>
        <taxon>Chromadorea</taxon>
        <taxon>Rhabditida</taxon>
        <taxon>Tylenchina</taxon>
        <taxon>Tylenchomorpha</taxon>
        <taxon>Aphelenchoidea</taxon>
        <taxon>Aphelenchoididae</taxon>
        <taxon>Bursaphelenchus</taxon>
    </lineage>
</organism>
<evidence type="ECO:0000256" key="2">
    <source>
        <dbReference type="ARBA" id="ARBA00006375"/>
    </source>
</evidence>
<dbReference type="AlphaFoldDB" id="A0A811K9K6"/>
<dbReference type="GO" id="GO:0005741">
    <property type="term" value="C:mitochondrial outer membrane"/>
    <property type="evidence" value="ECO:0007669"/>
    <property type="project" value="UniProtKB-SubCell"/>
</dbReference>
<keyword evidence="4" id="KW-0677">Repeat</keyword>
<sequence length="345" mass="38177">MASVELKREPADPSKADKDSEHVAYAKALGAKALIGTVTYPLTFAKTLFQLGYEPYPLSTGRVFIFFGREAYFLPNAFQYLRNVYNEHGLSAIFRGAEAGFLGTVVGGVSSYAFEKYIDEYYPDIGGNPDNVDKADEELTDYESFKVHVRAAIRQSLSHTIGLIVQRPLNVLMFREIAQHIGGESKYTNALCGILRVGDEEGPAGLFSGLIPALLTELLLVVGVQAVSYTAERVLLHLERNNKDDKQAVDTIQNLRKASKLLVPFLVTGWSYPYSVCSTVMSVTGSNLVVSLLPYAPLHGHWTDAYHYLKPHGLTRGNRLFLREQKGAVSVGSDHQLYASNKFFI</sequence>
<protein>
    <submittedName>
        <fullName evidence="11">Uncharacterized protein</fullName>
    </submittedName>
</protein>
<evidence type="ECO:0000256" key="5">
    <source>
        <dbReference type="ARBA" id="ARBA00022787"/>
    </source>
</evidence>
<evidence type="ECO:0000256" key="8">
    <source>
        <dbReference type="ARBA" id="ARBA00023136"/>
    </source>
</evidence>
<dbReference type="Proteomes" id="UP000614601">
    <property type="component" value="Unassembled WGS sequence"/>
</dbReference>
<proteinExistence type="inferred from homology"/>
<evidence type="ECO:0000256" key="10">
    <source>
        <dbReference type="RuleBase" id="RU000488"/>
    </source>
</evidence>
<evidence type="ECO:0000256" key="7">
    <source>
        <dbReference type="ARBA" id="ARBA00023128"/>
    </source>
</evidence>
<dbReference type="OrthoDB" id="10253709at2759"/>
<evidence type="ECO:0000256" key="4">
    <source>
        <dbReference type="ARBA" id="ARBA00022737"/>
    </source>
</evidence>
<dbReference type="Pfam" id="PF00153">
    <property type="entry name" value="Mito_carr"/>
    <property type="match status" value="1"/>
</dbReference>
<keyword evidence="12" id="KW-1185">Reference proteome</keyword>
<keyword evidence="5" id="KW-1000">Mitochondrion outer membrane</keyword>
<comment type="similarity">
    <text evidence="2 10">Belongs to the mitochondrial carrier (TC 2.A.29) family.</text>
</comment>
<keyword evidence="7" id="KW-0496">Mitochondrion</keyword>
<reference evidence="11" key="1">
    <citation type="submission" date="2020-09" db="EMBL/GenBank/DDBJ databases">
        <authorList>
            <person name="Kikuchi T."/>
        </authorList>
    </citation>
    <scope>NUCLEOTIDE SEQUENCE</scope>
    <source>
        <strain evidence="11">SH1</strain>
    </source>
</reference>
<dbReference type="InterPro" id="IPR023395">
    <property type="entry name" value="MCP_dom_sf"/>
</dbReference>
<evidence type="ECO:0000313" key="11">
    <source>
        <dbReference type="EMBL" id="CAD5212865.1"/>
    </source>
</evidence>
<dbReference type="PROSITE" id="PS50920">
    <property type="entry name" value="SOLCAR"/>
    <property type="match status" value="2"/>
</dbReference>
<evidence type="ECO:0000256" key="1">
    <source>
        <dbReference type="ARBA" id="ARBA00004374"/>
    </source>
</evidence>
<keyword evidence="3 9" id="KW-0812">Transmembrane</keyword>
<evidence type="ECO:0000313" key="12">
    <source>
        <dbReference type="Proteomes" id="UP000614601"/>
    </source>
</evidence>
<evidence type="ECO:0000256" key="9">
    <source>
        <dbReference type="PROSITE-ProRule" id="PRU00282"/>
    </source>
</evidence>
<feature type="repeat" description="Solcar" evidence="9">
    <location>
        <begin position="146"/>
        <end position="235"/>
    </location>
</feature>
<keyword evidence="6" id="KW-1133">Transmembrane helix</keyword>
<evidence type="ECO:0000256" key="6">
    <source>
        <dbReference type="ARBA" id="ARBA00022989"/>
    </source>
</evidence>
<dbReference type="PANTHER" id="PTHR10780">
    <property type="entry name" value="MITOCHONDRIAL CARRIER HOMOLOG"/>
    <property type="match status" value="1"/>
</dbReference>
<comment type="caution">
    <text evidence="11">The sequence shown here is derived from an EMBL/GenBank/DDBJ whole genome shotgun (WGS) entry which is preliminary data.</text>
</comment>
<keyword evidence="10" id="KW-0813">Transport</keyword>